<comment type="caution">
    <text evidence="13">The sequence shown here is derived from an EMBL/GenBank/DDBJ whole genome shotgun (WGS) entry which is preliminary data.</text>
</comment>
<dbReference type="PROSITE" id="PS50110">
    <property type="entry name" value="RESPONSE_REGULATORY"/>
    <property type="match status" value="1"/>
</dbReference>
<evidence type="ECO:0000256" key="7">
    <source>
        <dbReference type="ARBA" id="ARBA00023125"/>
    </source>
</evidence>
<dbReference type="CDD" id="cd17536">
    <property type="entry name" value="REC_YesN-like"/>
    <property type="match status" value="1"/>
</dbReference>
<dbReference type="SMART" id="SM00448">
    <property type="entry name" value="REC"/>
    <property type="match status" value="1"/>
</dbReference>
<dbReference type="PATRIC" id="fig|1330534.3.peg.1823"/>
<feature type="domain" description="HTH araC/xylS-type" evidence="11">
    <location>
        <begin position="419"/>
        <end position="517"/>
    </location>
</feature>
<protein>
    <recommendedName>
        <fullName evidence="2">Stage 0 sporulation protein A homolog</fullName>
    </recommendedName>
</protein>
<keyword evidence="3" id="KW-0963">Cytoplasm</keyword>
<keyword evidence="6" id="KW-0805">Transcription regulation</keyword>
<comment type="subcellular location">
    <subcellularLocation>
        <location evidence="1">Cytoplasm</location>
    </subcellularLocation>
</comment>
<dbReference type="PANTHER" id="PTHR42713:SF3">
    <property type="entry name" value="TRANSCRIPTIONAL REGULATORY PROTEIN HPTR"/>
    <property type="match status" value="1"/>
</dbReference>
<dbReference type="PROSITE" id="PS01124">
    <property type="entry name" value="HTH_ARAC_FAMILY_2"/>
    <property type="match status" value="1"/>
</dbReference>
<evidence type="ECO:0000256" key="3">
    <source>
        <dbReference type="ARBA" id="ARBA00022490"/>
    </source>
</evidence>
<dbReference type="InterPro" id="IPR051552">
    <property type="entry name" value="HptR"/>
</dbReference>
<keyword evidence="8" id="KW-0804">Transcription</keyword>
<feature type="domain" description="Response regulatory" evidence="12">
    <location>
        <begin position="5"/>
        <end position="122"/>
    </location>
</feature>
<dbReference type="InterPro" id="IPR011006">
    <property type="entry name" value="CheY-like_superfamily"/>
</dbReference>
<dbReference type="SUPFAM" id="SSF52172">
    <property type="entry name" value="CheY-like"/>
    <property type="match status" value="1"/>
</dbReference>
<evidence type="ECO:0000256" key="1">
    <source>
        <dbReference type="ARBA" id="ARBA00004496"/>
    </source>
</evidence>
<dbReference type="PANTHER" id="PTHR42713">
    <property type="entry name" value="HISTIDINE KINASE-RELATED"/>
    <property type="match status" value="1"/>
</dbReference>
<dbReference type="Gene3D" id="1.10.10.60">
    <property type="entry name" value="Homeodomain-like"/>
    <property type="match status" value="2"/>
</dbReference>
<dbReference type="InterPro" id="IPR018060">
    <property type="entry name" value="HTH_AraC"/>
</dbReference>
<dbReference type="InterPro" id="IPR009057">
    <property type="entry name" value="Homeodomain-like_sf"/>
</dbReference>
<evidence type="ECO:0000256" key="9">
    <source>
        <dbReference type="ARBA" id="ARBA00024867"/>
    </source>
</evidence>
<evidence type="ECO:0000259" key="12">
    <source>
        <dbReference type="PROSITE" id="PS50110"/>
    </source>
</evidence>
<dbReference type="SUPFAM" id="SSF46689">
    <property type="entry name" value="Homeodomain-like"/>
    <property type="match status" value="2"/>
</dbReference>
<dbReference type="RefSeq" id="WP_020815373.1">
    <property type="nucleotide sequence ID" value="NZ_ATAY01000030.1"/>
</dbReference>
<dbReference type="STRING" id="1330534.L323_09160"/>
<keyword evidence="5" id="KW-0902">Two-component regulatory system</keyword>
<gene>
    <name evidence="13" type="ORF">L323_09160</name>
</gene>
<sequence>MNLYKVLIVDDESIIRNGLYNMIPWSNLGVSDVLTASCAKEALKIVQDTKPDIMLTDICMPEMDGLEMTKIMLEKVPDLKVIVLTGYDDFKYAQKSCSLGVKDFILKPVDETSLIKCIKLQIDHIQSEIQSAVENSIMSRKRMIENQREFEKSLIKLTEKAVDHAYAIEVPEGIKFADNCEYQVAVLTPEISENSIWNQHRNLLMMSVKSFFIDMVDAKNSGWTFQNSDGDIVVIFYVDKKSENAEEQISKLQEIINVEFDVEMRVGIGPVVPNMSRIKFSYGNAREKCGIKKLNSDKHHNSKLGNDYPSKKDKLLVLKEKILSSFHDTEAAKEYLKKYINEVKISGVSKSIAEQKFYDLASAFYWEYLKTTGNPADGRLETLITTLQTNDLENCCVFTEMFIVKLMYTNKKQMHEIIEAATVFINQRLTEDLTVFTLAEQFHVARNYFSRLFKKEMGEGCNEYITRKRIEKAKHLLTVSRLKTYEVAEQVGYHDTNYFSLAFKKNTGLSPTEFRDRQNNPE</sequence>
<evidence type="ECO:0000256" key="2">
    <source>
        <dbReference type="ARBA" id="ARBA00018672"/>
    </source>
</evidence>
<comment type="function">
    <text evidence="9">May play the central regulatory role in sporulation. It may be an element of the effector pathway responsible for the activation of sporulation genes in response to nutritional stress. Spo0A may act in concert with spo0H (a sigma factor) to control the expression of some genes that are critical to the sporulation process.</text>
</comment>
<keyword evidence="7" id="KW-0238">DNA-binding</keyword>
<dbReference type="GO" id="GO:0043565">
    <property type="term" value="F:sequence-specific DNA binding"/>
    <property type="evidence" value="ECO:0007669"/>
    <property type="project" value="InterPro"/>
</dbReference>
<evidence type="ECO:0000256" key="10">
    <source>
        <dbReference type="PROSITE-ProRule" id="PRU00169"/>
    </source>
</evidence>
<dbReference type="Gene3D" id="3.40.50.2300">
    <property type="match status" value="1"/>
</dbReference>
<evidence type="ECO:0000259" key="11">
    <source>
        <dbReference type="PROSITE" id="PS01124"/>
    </source>
</evidence>
<proteinExistence type="predicted"/>
<name>U4R342_9FIRM</name>
<dbReference type="InterPro" id="IPR001789">
    <property type="entry name" value="Sig_transdc_resp-reg_receiver"/>
</dbReference>
<evidence type="ECO:0000256" key="5">
    <source>
        <dbReference type="ARBA" id="ARBA00023012"/>
    </source>
</evidence>
<dbReference type="GO" id="GO:0003700">
    <property type="term" value="F:DNA-binding transcription factor activity"/>
    <property type="evidence" value="ECO:0007669"/>
    <property type="project" value="InterPro"/>
</dbReference>
<evidence type="ECO:0000313" key="14">
    <source>
        <dbReference type="Proteomes" id="UP000016860"/>
    </source>
</evidence>
<dbReference type="SMART" id="SM00342">
    <property type="entry name" value="HTH_ARAC"/>
    <property type="match status" value="1"/>
</dbReference>
<dbReference type="Pfam" id="PF00072">
    <property type="entry name" value="Response_reg"/>
    <property type="match status" value="1"/>
</dbReference>
<dbReference type="GO" id="GO:0005737">
    <property type="term" value="C:cytoplasm"/>
    <property type="evidence" value="ECO:0007669"/>
    <property type="project" value="UniProtKB-SubCell"/>
</dbReference>
<evidence type="ECO:0000256" key="8">
    <source>
        <dbReference type="ARBA" id="ARBA00023163"/>
    </source>
</evidence>
<evidence type="ECO:0000313" key="13">
    <source>
        <dbReference type="EMBL" id="EPR12144.1"/>
    </source>
</evidence>
<dbReference type="GO" id="GO:0000160">
    <property type="term" value="P:phosphorelay signal transduction system"/>
    <property type="evidence" value="ECO:0007669"/>
    <property type="project" value="UniProtKB-KW"/>
</dbReference>
<organism evidence="13 14">
    <name type="scientific">Ruminiclostridium papyrosolvens C7</name>
    <dbReference type="NCBI Taxonomy" id="1330534"/>
    <lineage>
        <taxon>Bacteria</taxon>
        <taxon>Bacillati</taxon>
        <taxon>Bacillota</taxon>
        <taxon>Clostridia</taxon>
        <taxon>Eubacteriales</taxon>
        <taxon>Oscillospiraceae</taxon>
        <taxon>Ruminiclostridium</taxon>
    </lineage>
</organism>
<feature type="modified residue" description="4-aspartylphosphate" evidence="10">
    <location>
        <position position="57"/>
    </location>
</feature>
<evidence type="ECO:0000256" key="6">
    <source>
        <dbReference type="ARBA" id="ARBA00023015"/>
    </source>
</evidence>
<dbReference type="InterPro" id="IPR020449">
    <property type="entry name" value="Tscrpt_reg_AraC-type_HTH"/>
</dbReference>
<dbReference type="Proteomes" id="UP000016860">
    <property type="component" value="Unassembled WGS sequence"/>
</dbReference>
<dbReference type="EMBL" id="ATAY01000030">
    <property type="protein sequence ID" value="EPR12144.1"/>
    <property type="molecule type" value="Genomic_DNA"/>
</dbReference>
<dbReference type="Pfam" id="PF12833">
    <property type="entry name" value="HTH_18"/>
    <property type="match status" value="1"/>
</dbReference>
<evidence type="ECO:0000256" key="4">
    <source>
        <dbReference type="ARBA" id="ARBA00022553"/>
    </source>
</evidence>
<reference evidence="13 14" key="1">
    <citation type="journal article" date="2013" name="Genome Announc.">
        <title>Draft Genome Sequence of the Cellulolytic Bacterium Clostridium papyrosolvens C7 (ATCC 700395).</title>
        <authorList>
            <person name="Zepeda V."/>
            <person name="Dassa B."/>
            <person name="Borovok I."/>
            <person name="Lamed R."/>
            <person name="Bayer E.A."/>
            <person name="Cate J.H."/>
        </authorList>
    </citation>
    <scope>NUCLEOTIDE SEQUENCE [LARGE SCALE GENOMIC DNA]</scope>
    <source>
        <strain evidence="13 14">C7</strain>
    </source>
</reference>
<dbReference type="OrthoDB" id="1736396at2"/>
<dbReference type="AlphaFoldDB" id="U4R342"/>
<accession>U4R342</accession>
<dbReference type="PRINTS" id="PR00032">
    <property type="entry name" value="HTHARAC"/>
</dbReference>
<keyword evidence="4 10" id="KW-0597">Phosphoprotein</keyword>